<evidence type="ECO:0000256" key="5">
    <source>
        <dbReference type="ARBA" id="ARBA00022842"/>
    </source>
</evidence>
<dbReference type="GO" id="GO:0015095">
    <property type="term" value="F:magnesium ion transmembrane transporter activity"/>
    <property type="evidence" value="ECO:0007669"/>
    <property type="project" value="UniProtKB-UniRule"/>
</dbReference>
<name>A0A317CDE9_9GAMM</name>
<dbReference type="Pfam" id="PF03448">
    <property type="entry name" value="MgtE_N"/>
    <property type="match status" value="1"/>
</dbReference>
<comment type="caution">
    <text evidence="11">The sequence shown here is derived from an EMBL/GenBank/DDBJ whole genome shotgun (WGS) entry which is preliminary data.</text>
</comment>
<feature type="transmembrane region" description="Helical" evidence="9">
    <location>
        <begin position="364"/>
        <end position="385"/>
    </location>
</feature>
<dbReference type="GO" id="GO:0005886">
    <property type="term" value="C:plasma membrane"/>
    <property type="evidence" value="ECO:0007669"/>
    <property type="project" value="UniProtKB-SubCell"/>
</dbReference>
<dbReference type="SUPFAM" id="SSF161093">
    <property type="entry name" value="MgtE membrane domain-like"/>
    <property type="match status" value="1"/>
</dbReference>
<dbReference type="SMART" id="SM00924">
    <property type="entry name" value="MgtE_N"/>
    <property type="match status" value="1"/>
</dbReference>
<accession>A0A317CDE9</accession>
<dbReference type="InterPro" id="IPR006669">
    <property type="entry name" value="MgtE_transporter"/>
</dbReference>
<gene>
    <name evidence="11" type="primary">mgtE</name>
    <name evidence="11" type="ORF">DKW60_13325</name>
</gene>
<protein>
    <recommendedName>
        <fullName evidence="9">Magnesium transporter MgtE</fullName>
    </recommendedName>
</protein>
<keyword evidence="7 9" id="KW-0472">Membrane</keyword>
<reference evidence="11 12" key="1">
    <citation type="submission" date="2018-05" db="EMBL/GenBank/DDBJ databases">
        <title>Leucothrix arctica sp. nov., isolated from Arctic seawater.</title>
        <authorList>
            <person name="Choi A."/>
            <person name="Baek K."/>
        </authorList>
    </citation>
    <scope>NUCLEOTIDE SEQUENCE [LARGE SCALE GENOMIC DNA]</scope>
    <source>
        <strain evidence="11 12">JCM 18388</strain>
    </source>
</reference>
<dbReference type="PANTHER" id="PTHR43773">
    <property type="entry name" value="MAGNESIUM TRANSPORTER MGTE"/>
    <property type="match status" value="1"/>
</dbReference>
<keyword evidence="9" id="KW-0479">Metal-binding</keyword>
<evidence type="ECO:0000256" key="8">
    <source>
        <dbReference type="PROSITE-ProRule" id="PRU00703"/>
    </source>
</evidence>
<dbReference type="EMBL" id="QGKM01000038">
    <property type="protein sequence ID" value="PWQ96131.1"/>
    <property type="molecule type" value="Genomic_DNA"/>
</dbReference>
<keyword evidence="9" id="KW-1003">Cell membrane</keyword>
<feature type="transmembrane region" description="Helical" evidence="9">
    <location>
        <begin position="290"/>
        <end position="311"/>
    </location>
</feature>
<dbReference type="PROSITE" id="PS51371">
    <property type="entry name" value="CBS"/>
    <property type="match status" value="2"/>
</dbReference>
<dbReference type="InterPro" id="IPR006667">
    <property type="entry name" value="SLC41_membr_dom"/>
</dbReference>
<dbReference type="OrthoDB" id="9790355at2"/>
<organism evidence="11 12">
    <name type="scientific">Leucothrix pacifica</name>
    <dbReference type="NCBI Taxonomy" id="1247513"/>
    <lineage>
        <taxon>Bacteria</taxon>
        <taxon>Pseudomonadati</taxon>
        <taxon>Pseudomonadota</taxon>
        <taxon>Gammaproteobacteria</taxon>
        <taxon>Thiotrichales</taxon>
        <taxon>Thiotrichaceae</taxon>
        <taxon>Leucothrix</taxon>
    </lineage>
</organism>
<evidence type="ECO:0000256" key="7">
    <source>
        <dbReference type="ARBA" id="ARBA00023136"/>
    </source>
</evidence>
<comment type="subcellular location">
    <subcellularLocation>
        <location evidence="9">Cell membrane</location>
        <topology evidence="9">Multi-pass membrane protein</topology>
    </subcellularLocation>
    <subcellularLocation>
        <location evidence="1">Membrane</location>
        <topology evidence="1">Multi-pass membrane protein</topology>
    </subcellularLocation>
</comment>
<dbReference type="Proteomes" id="UP000245539">
    <property type="component" value="Unassembled WGS sequence"/>
</dbReference>
<dbReference type="RefSeq" id="WP_109838151.1">
    <property type="nucleotide sequence ID" value="NZ_QGKM01000038.1"/>
</dbReference>
<feature type="domain" description="CBS" evidence="10">
    <location>
        <begin position="208"/>
        <end position="266"/>
    </location>
</feature>
<dbReference type="InterPro" id="IPR038076">
    <property type="entry name" value="MgtE_N_sf"/>
</dbReference>
<keyword evidence="3 9" id="KW-0813">Transport</keyword>
<feature type="transmembrane region" description="Helical" evidence="9">
    <location>
        <begin position="317"/>
        <end position="343"/>
    </location>
</feature>
<dbReference type="InterPro" id="IPR046342">
    <property type="entry name" value="CBS_dom_sf"/>
</dbReference>
<dbReference type="CDD" id="cd04606">
    <property type="entry name" value="CBS_pair_Mg_transporter"/>
    <property type="match status" value="1"/>
</dbReference>
<dbReference type="Gene3D" id="3.10.580.10">
    <property type="entry name" value="CBS-domain"/>
    <property type="match status" value="1"/>
</dbReference>
<dbReference type="PANTHER" id="PTHR43773:SF1">
    <property type="entry name" value="MAGNESIUM TRANSPORTER MGTE"/>
    <property type="match status" value="1"/>
</dbReference>
<evidence type="ECO:0000256" key="6">
    <source>
        <dbReference type="ARBA" id="ARBA00022989"/>
    </source>
</evidence>
<keyword evidence="8" id="KW-0129">CBS domain</keyword>
<dbReference type="Pfam" id="PF00571">
    <property type="entry name" value="CBS"/>
    <property type="match status" value="1"/>
</dbReference>
<comment type="function">
    <text evidence="9">Acts as a magnesium transporter.</text>
</comment>
<feature type="domain" description="CBS" evidence="10">
    <location>
        <begin position="144"/>
        <end position="206"/>
    </location>
</feature>
<dbReference type="InterPro" id="IPR000644">
    <property type="entry name" value="CBS_dom"/>
</dbReference>
<evidence type="ECO:0000259" key="10">
    <source>
        <dbReference type="PROSITE" id="PS51371"/>
    </source>
</evidence>
<evidence type="ECO:0000313" key="11">
    <source>
        <dbReference type="EMBL" id="PWQ96131.1"/>
    </source>
</evidence>
<comment type="subunit">
    <text evidence="9">Homodimer.</text>
</comment>
<evidence type="ECO:0000313" key="12">
    <source>
        <dbReference type="Proteomes" id="UP000245539"/>
    </source>
</evidence>
<feature type="transmembrane region" description="Helical" evidence="9">
    <location>
        <begin position="391"/>
        <end position="413"/>
    </location>
</feature>
<dbReference type="SUPFAM" id="SSF54631">
    <property type="entry name" value="CBS-domain pair"/>
    <property type="match status" value="1"/>
</dbReference>
<dbReference type="SUPFAM" id="SSF158791">
    <property type="entry name" value="MgtE N-terminal domain-like"/>
    <property type="match status" value="1"/>
</dbReference>
<keyword evidence="4 9" id="KW-0812">Transmembrane</keyword>
<evidence type="ECO:0000256" key="9">
    <source>
        <dbReference type="RuleBase" id="RU362011"/>
    </source>
</evidence>
<comment type="similarity">
    <text evidence="2 9">Belongs to the SLC41A transporter family.</text>
</comment>
<evidence type="ECO:0000256" key="1">
    <source>
        <dbReference type="ARBA" id="ARBA00004141"/>
    </source>
</evidence>
<keyword evidence="6 9" id="KW-1133">Transmembrane helix</keyword>
<dbReference type="Pfam" id="PF01769">
    <property type="entry name" value="MgtE"/>
    <property type="match status" value="1"/>
</dbReference>
<keyword evidence="5 9" id="KW-0460">Magnesium</keyword>
<dbReference type="Gene3D" id="1.25.60.10">
    <property type="entry name" value="MgtE N-terminal domain-like"/>
    <property type="match status" value="1"/>
</dbReference>
<evidence type="ECO:0000256" key="2">
    <source>
        <dbReference type="ARBA" id="ARBA00009749"/>
    </source>
</evidence>
<dbReference type="InterPro" id="IPR036739">
    <property type="entry name" value="SLC41_membr_dom_sf"/>
</dbReference>
<dbReference type="NCBIfam" id="TIGR00400">
    <property type="entry name" value="mgtE"/>
    <property type="match status" value="1"/>
</dbReference>
<dbReference type="GO" id="GO:0046872">
    <property type="term" value="F:metal ion binding"/>
    <property type="evidence" value="ECO:0007669"/>
    <property type="project" value="UniProtKB-KW"/>
</dbReference>
<proteinExistence type="inferred from homology"/>
<keyword evidence="12" id="KW-1185">Reference proteome</keyword>
<evidence type="ECO:0000256" key="3">
    <source>
        <dbReference type="ARBA" id="ARBA00022448"/>
    </source>
</evidence>
<sequence length="452" mass="49060">MTEAPELKINEPELIDEVLEALEDFDKDVLIELFADLEASEIARLLESIPDSQRGQLWSIIPEDRNGAVLVELGEVARLSLVNNLENEQVVEAVSNLDSNDLAEMVDTLPDEVGDAIRQSLDYKGLQGLEASLAFPEDSAGRVMETEAVAIRSDITLETVLRFLRSRESIPAHTSGLMVIDRQRAFQGELHLSDLLTHNPSMLVEEVMDKEAINISPLASQHELAIMFRDLDLVSVAVVDDDGILLGRVTLDDMVDILHEEADHQILGAVGLDEDEDLFSPILPSAKRRLFWLGINLVTAFLAAWVIGLFEATLEKIVALAVLMPIVASMGGIAGGQTLTLMIRGLATGKISSANAKWLAYKEIAISAISGMTWAVVVGLVSYFWFSDLRISLVLAASMIINLLIAALSGFGIPMFMKRIGIDPALAGGVVLTTATDVIGFVSFLGLATLFL</sequence>
<dbReference type="InterPro" id="IPR006668">
    <property type="entry name" value="Mg_transptr_MgtE_intracell_dom"/>
</dbReference>
<feature type="transmembrane region" description="Helical" evidence="9">
    <location>
        <begin position="425"/>
        <end position="451"/>
    </location>
</feature>
<evidence type="ECO:0000256" key="4">
    <source>
        <dbReference type="ARBA" id="ARBA00022692"/>
    </source>
</evidence>
<dbReference type="AlphaFoldDB" id="A0A317CDE9"/>
<dbReference type="Gene3D" id="1.10.357.20">
    <property type="entry name" value="SLC41 divalent cation transporters, integral membrane domain"/>
    <property type="match status" value="1"/>
</dbReference>